<name>D4N378_RICFI</name>
<organism evidence="1">
    <name type="scientific">Rickettsia felis</name>
    <name type="common">Rickettsia azadi</name>
    <dbReference type="NCBI Taxonomy" id="42862"/>
    <lineage>
        <taxon>Bacteria</taxon>
        <taxon>Pseudomonadati</taxon>
        <taxon>Pseudomonadota</taxon>
        <taxon>Alphaproteobacteria</taxon>
        <taxon>Rickettsiales</taxon>
        <taxon>Rickettsiaceae</taxon>
        <taxon>Rickettsieae</taxon>
        <taxon>Rickettsia</taxon>
        <taxon>spotted fever group</taxon>
    </lineage>
</organism>
<geneLocation type="plasmid" evidence="1">
    <name>pRF</name>
</geneLocation>
<protein>
    <submittedName>
        <fullName evidence="1">Uncharacterized protein</fullName>
    </submittedName>
</protein>
<keyword evidence="1" id="KW-0614">Plasmid</keyword>
<accession>D4N378</accession>
<sequence length="55" mass="6528">MILNLCIKRILQNTQCSVTTLFRIGYTCVERGFVRKGMYCDLLDVIILFWNRQVK</sequence>
<reference evidence="1" key="1">
    <citation type="journal article" date="2010" name="Appl. Environ. Microbiol.">
        <title>Rickettsia felis infection in a common household insect pest, Liposcelis bostrychophila (Psocoptera: Liposcelidae).</title>
        <authorList>
            <person name="Behar A."/>
            <person name="McCormick L.J."/>
            <person name="Perlman S.J."/>
        </authorList>
    </citation>
    <scope>NUCLEOTIDE SEQUENCE</scope>
    <source>
        <plasmid evidence="1">pRF</plasmid>
    </source>
</reference>
<evidence type="ECO:0000313" key="1">
    <source>
        <dbReference type="EMBL" id="ADD74161.1"/>
    </source>
</evidence>
<dbReference type="AlphaFoldDB" id="D4N378"/>
<proteinExistence type="predicted"/>
<dbReference type="EMBL" id="GQ329881">
    <property type="protein sequence ID" value="ADD74161.1"/>
    <property type="molecule type" value="Genomic_DNA"/>
</dbReference>